<protein>
    <submittedName>
        <fullName evidence="1">Uncharacterized protein</fullName>
    </submittedName>
</protein>
<organism evidence="1 2">
    <name type="scientific">Prunus dulcis</name>
    <name type="common">Almond</name>
    <name type="synonym">Amygdalus dulcis</name>
    <dbReference type="NCBI Taxonomy" id="3755"/>
    <lineage>
        <taxon>Eukaryota</taxon>
        <taxon>Viridiplantae</taxon>
        <taxon>Streptophyta</taxon>
        <taxon>Embryophyta</taxon>
        <taxon>Tracheophyta</taxon>
        <taxon>Spermatophyta</taxon>
        <taxon>Magnoliopsida</taxon>
        <taxon>eudicotyledons</taxon>
        <taxon>Gunneridae</taxon>
        <taxon>Pentapetalae</taxon>
        <taxon>rosids</taxon>
        <taxon>fabids</taxon>
        <taxon>Rosales</taxon>
        <taxon>Rosaceae</taxon>
        <taxon>Amygdaloideae</taxon>
        <taxon>Amygdaleae</taxon>
        <taxon>Prunus</taxon>
    </lineage>
</organism>
<reference evidence="1 2" key="1">
    <citation type="journal article" date="2022" name="G3 (Bethesda)">
        <title>Whole-genome sequence and methylome profiling of the almond [Prunus dulcis (Mill.) D.A. Webb] cultivar 'Nonpareil'.</title>
        <authorList>
            <person name="D'Amico-Willman K.M."/>
            <person name="Ouma W.Z."/>
            <person name="Meulia T."/>
            <person name="Sideli G.M."/>
            <person name="Gradziel T.M."/>
            <person name="Fresnedo-Ramirez J."/>
        </authorList>
    </citation>
    <scope>NUCLEOTIDE SEQUENCE [LARGE SCALE GENOMIC DNA]</scope>
    <source>
        <strain evidence="1">Clone GOH B32 T37-40</strain>
    </source>
</reference>
<comment type="caution">
    <text evidence="1">The sequence shown here is derived from an EMBL/GenBank/DDBJ whole genome shotgun (WGS) entry which is preliminary data.</text>
</comment>
<evidence type="ECO:0000313" key="2">
    <source>
        <dbReference type="Proteomes" id="UP001054821"/>
    </source>
</evidence>
<dbReference type="PANTHER" id="PTHR31681:SF51">
    <property type="entry name" value="PARP CATALYTIC DOMAIN-CONTAINING PROTEIN"/>
    <property type="match status" value="1"/>
</dbReference>
<dbReference type="Proteomes" id="UP001054821">
    <property type="component" value="Chromosome 4"/>
</dbReference>
<dbReference type="AlphaFoldDB" id="A0AAD4W138"/>
<sequence>MVERKMVKSKYEKDRICKRVERLVVDGNEFPQFHGAAITCSLGINGLSTICKKKCCQVCSIIASGFDTGDRTISSSTKVGRHMRRRPRNVLRKESARKAIVVCGVIAGRIAHYHAHGLMDEEDGEFDSAMEWGGAI</sequence>
<proteinExistence type="predicted"/>
<gene>
    <name evidence="1" type="ORF">L3X38_024105</name>
</gene>
<name>A0AAD4W138_PRUDU</name>
<keyword evidence="2" id="KW-1185">Reference proteome</keyword>
<accession>A0AAD4W138</accession>
<dbReference type="PANTHER" id="PTHR31681">
    <property type="entry name" value="C2H2-LIKE ZINC FINGER PROTEIN"/>
    <property type="match status" value="1"/>
</dbReference>
<evidence type="ECO:0000313" key="1">
    <source>
        <dbReference type="EMBL" id="KAI5333972.1"/>
    </source>
</evidence>
<dbReference type="EMBL" id="JAJFAZ020000004">
    <property type="protein sequence ID" value="KAI5333972.1"/>
    <property type="molecule type" value="Genomic_DNA"/>
</dbReference>